<dbReference type="Proteomes" id="UP000283387">
    <property type="component" value="Unassembled WGS sequence"/>
</dbReference>
<comment type="caution">
    <text evidence="2">The sequence shown here is derived from an EMBL/GenBank/DDBJ whole genome shotgun (WGS) entry which is preliminary data.</text>
</comment>
<proteinExistence type="predicted"/>
<gene>
    <name evidence="2" type="ORF">BC643_0212</name>
</gene>
<dbReference type="AlphaFoldDB" id="A0A419W339"/>
<protein>
    <submittedName>
        <fullName evidence="2">Uncharacterized protein</fullName>
    </submittedName>
</protein>
<sequence length="125" mass="14725">MEILGYLFVAICLIPIYRMRKTITFFFCPDEIISYRKKSIYFGLFSFLPSFFVSGLLISQIREYISNIESIKEYENIFLIIGLGLLFLLLAITGRIAETIVYFTNSEYSEWKDKRNLKDQNQNSD</sequence>
<feature type="transmembrane region" description="Helical" evidence="1">
    <location>
        <begin position="6"/>
        <end position="28"/>
    </location>
</feature>
<accession>A0A419W339</accession>
<keyword evidence="3" id="KW-1185">Reference proteome</keyword>
<evidence type="ECO:0000313" key="2">
    <source>
        <dbReference type="EMBL" id="RKD89878.1"/>
    </source>
</evidence>
<keyword evidence="1" id="KW-0472">Membrane</keyword>
<dbReference type="RefSeq" id="WP_120271327.1">
    <property type="nucleotide sequence ID" value="NZ_RAPN01000001.1"/>
</dbReference>
<evidence type="ECO:0000313" key="3">
    <source>
        <dbReference type="Proteomes" id="UP000283387"/>
    </source>
</evidence>
<organism evidence="2 3">
    <name type="scientific">Mangrovibacterium diazotrophicum</name>
    <dbReference type="NCBI Taxonomy" id="1261403"/>
    <lineage>
        <taxon>Bacteria</taxon>
        <taxon>Pseudomonadati</taxon>
        <taxon>Bacteroidota</taxon>
        <taxon>Bacteroidia</taxon>
        <taxon>Marinilabiliales</taxon>
        <taxon>Prolixibacteraceae</taxon>
        <taxon>Mangrovibacterium</taxon>
    </lineage>
</organism>
<feature type="transmembrane region" description="Helical" evidence="1">
    <location>
        <begin position="78"/>
        <end position="97"/>
    </location>
</feature>
<evidence type="ECO:0000256" key="1">
    <source>
        <dbReference type="SAM" id="Phobius"/>
    </source>
</evidence>
<keyword evidence="1" id="KW-0812">Transmembrane</keyword>
<keyword evidence="1" id="KW-1133">Transmembrane helix</keyword>
<dbReference type="EMBL" id="RAPN01000001">
    <property type="protein sequence ID" value="RKD89878.1"/>
    <property type="molecule type" value="Genomic_DNA"/>
</dbReference>
<name>A0A419W339_9BACT</name>
<reference evidence="2 3" key="1">
    <citation type="submission" date="2018-09" db="EMBL/GenBank/DDBJ databases">
        <title>Genomic Encyclopedia of Archaeal and Bacterial Type Strains, Phase II (KMG-II): from individual species to whole genera.</title>
        <authorList>
            <person name="Goeker M."/>
        </authorList>
    </citation>
    <scope>NUCLEOTIDE SEQUENCE [LARGE SCALE GENOMIC DNA]</scope>
    <source>
        <strain evidence="2 3">DSM 27148</strain>
    </source>
</reference>
<dbReference type="OrthoDB" id="9882811at2"/>
<feature type="transmembrane region" description="Helical" evidence="1">
    <location>
        <begin position="40"/>
        <end position="58"/>
    </location>
</feature>